<organism evidence="4 5">
    <name type="scientific">Cylindrotheca closterium</name>
    <dbReference type="NCBI Taxonomy" id="2856"/>
    <lineage>
        <taxon>Eukaryota</taxon>
        <taxon>Sar</taxon>
        <taxon>Stramenopiles</taxon>
        <taxon>Ochrophyta</taxon>
        <taxon>Bacillariophyta</taxon>
        <taxon>Bacillariophyceae</taxon>
        <taxon>Bacillariophycidae</taxon>
        <taxon>Bacillariales</taxon>
        <taxon>Bacillariaceae</taxon>
        <taxon>Cylindrotheca</taxon>
    </lineage>
</organism>
<keyword evidence="5" id="KW-1185">Reference proteome</keyword>
<sequence length="482" mass="53235">MEDQSEPCQCLIAGGGIVGLVLALALKKHVGITAEVYERAEGFADDVGAALGMYANGLRVLRDIDPKLMEAIKDAGRPYGYRRWERHDGTEIAVASEDVLSADDSELCSLGIRRWRLQKALYNAVKDAGIPLHFSKGISNVIERDDDDRIQVVFADGTSRYTELLFGADGGKSAVRETVAGGTYEIKYTGVTCLMGMSDCPSPQEGISFPTSEQTQCHAVYFPTGTDEQCFQIHIPTKEDEADKTNWGNLSAVEGQEEFARVAETMKKDGWHQRYIDPLHRVEHAVKVGFCLLNPKLERWVYGKNRRIILVGDAAHPPVPYVGQGAQMGVEDVGTLTLLLQNLCCSAPGNLDFKRLDEATKLYEKLRIPRVAMILDCSQQLGKLQESRTKTSDCGLSELLLQGEVMLNDTLPVMFPGATYNYRVEVADAITDLEELRAKLDDRNAFEDLMARAGDIFGEYEHPLAPSSTHSFRPATAVRTAH</sequence>
<dbReference type="InterPro" id="IPR002938">
    <property type="entry name" value="FAD-bd"/>
</dbReference>
<dbReference type="SUPFAM" id="SSF51905">
    <property type="entry name" value="FAD/NAD(P)-binding domain"/>
    <property type="match status" value="1"/>
</dbReference>
<dbReference type="PANTHER" id="PTHR13789:SF309">
    <property type="entry name" value="PUTATIVE (AFU_ORTHOLOGUE AFUA_6G14510)-RELATED"/>
    <property type="match status" value="1"/>
</dbReference>
<dbReference type="AlphaFoldDB" id="A0AAD2CSS9"/>
<dbReference type="InterPro" id="IPR036188">
    <property type="entry name" value="FAD/NAD-bd_sf"/>
</dbReference>
<dbReference type="PRINTS" id="PR00420">
    <property type="entry name" value="RNGMNOXGNASE"/>
</dbReference>
<dbReference type="Pfam" id="PF01494">
    <property type="entry name" value="FAD_binding_3"/>
    <property type="match status" value="1"/>
</dbReference>
<gene>
    <name evidence="4" type="ORF">CYCCA115_LOCUS9402</name>
</gene>
<evidence type="ECO:0000256" key="2">
    <source>
        <dbReference type="ARBA" id="ARBA00023033"/>
    </source>
</evidence>
<keyword evidence="2" id="KW-0503">Monooxygenase</keyword>
<dbReference type="EMBL" id="CAKOGP040001335">
    <property type="protein sequence ID" value="CAJ1945258.1"/>
    <property type="molecule type" value="Genomic_DNA"/>
</dbReference>
<evidence type="ECO:0000313" key="5">
    <source>
        <dbReference type="Proteomes" id="UP001295423"/>
    </source>
</evidence>
<comment type="caution">
    <text evidence="4">The sequence shown here is derived from an EMBL/GenBank/DDBJ whole genome shotgun (WGS) entry which is preliminary data.</text>
</comment>
<dbReference type="GO" id="GO:0071949">
    <property type="term" value="F:FAD binding"/>
    <property type="evidence" value="ECO:0007669"/>
    <property type="project" value="InterPro"/>
</dbReference>
<dbReference type="GO" id="GO:0004497">
    <property type="term" value="F:monooxygenase activity"/>
    <property type="evidence" value="ECO:0007669"/>
    <property type="project" value="UniProtKB-KW"/>
</dbReference>
<evidence type="ECO:0000259" key="3">
    <source>
        <dbReference type="Pfam" id="PF01494"/>
    </source>
</evidence>
<name>A0AAD2CSS9_9STRA</name>
<dbReference type="PANTHER" id="PTHR13789">
    <property type="entry name" value="MONOOXYGENASE"/>
    <property type="match status" value="1"/>
</dbReference>
<evidence type="ECO:0000313" key="4">
    <source>
        <dbReference type="EMBL" id="CAJ1945258.1"/>
    </source>
</evidence>
<protein>
    <recommendedName>
        <fullName evidence="3">FAD-binding domain-containing protein</fullName>
    </recommendedName>
</protein>
<feature type="domain" description="FAD-binding" evidence="3">
    <location>
        <begin position="8"/>
        <end position="340"/>
    </location>
</feature>
<evidence type="ECO:0000256" key="1">
    <source>
        <dbReference type="ARBA" id="ARBA00023002"/>
    </source>
</evidence>
<keyword evidence="1" id="KW-0560">Oxidoreductase</keyword>
<accession>A0AAD2CSS9</accession>
<dbReference type="InterPro" id="IPR050493">
    <property type="entry name" value="FAD-dep_Monooxygenase_BioMet"/>
</dbReference>
<dbReference type="Gene3D" id="3.50.50.60">
    <property type="entry name" value="FAD/NAD(P)-binding domain"/>
    <property type="match status" value="1"/>
</dbReference>
<reference evidence="4" key="1">
    <citation type="submission" date="2023-08" db="EMBL/GenBank/DDBJ databases">
        <authorList>
            <person name="Audoor S."/>
            <person name="Bilcke G."/>
        </authorList>
    </citation>
    <scope>NUCLEOTIDE SEQUENCE</scope>
</reference>
<dbReference type="Proteomes" id="UP001295423">
    <property type="component" value="Unassembled WGS sequence"/>
</dbReference>
<proteinExistence type="predicted"/>